<feature type="domain" description="Peptidase M10 serralysin C-terminal" evidence="5">
    <location>
        <begin position="88"/>
        <end position="213"/>
    </location>
</feature>
<dbReference type="Gene3D" id="2.150.10.10">
    <property type="entry name" value="Serralysin-like metalloprotease, C-terminal"/>
    <property type="match status" value="1"/>
</dbReference>
<comment type="cofactor">
    <cofactor evidence="1">
        <name>Ca(2+)</name>
        <dbReference type="ChEBI" id="CHEBI:29108"/>
    </cofactor>
</comment>
<evidence type="ECO:0000256" key="2">
    <source>
        <dbReference type="ARBA" id="ARBA00004613"/>
    </source>
</evidence>
<dbReference type="PRINTS" id="PR00313">
    <property type="entry name" value="CABNDNGRPT"/>
</dbReference>
<reference evidence="6 7" key="1">
    <citation type="submission" date="2021-03" db="EMBL/GenBank/DDBJ databases">
        <title>Genomic Encyclopedia of Type Strains, Phase IV (KMG-IV): sequencing the most valuable type-strain genomes for metagenomic binning, comparative biology and taxonomic classification.</title>
        <authorList>
            <person name="Goeker M."/>
        </authorList>
    </citation>
    <scope>NUCLEOTIDE SEQUENCE [LARGE SCALE GENOMIC DNA]</scope>
    <source>
        <strain evidence="6 7">DSM 26427</strain>
    </source>
</reference>
<dbReference type="PANTHER" id="PTHR38340:SF1">
    <property type="entry name" value="S-LAYER PROTEIN"/>
    <property type="match status" value="1"/>
</dbReference>
<comment type="caution">
    <text evidence="6">The sequence shown here is derived from an EMBL/GenBank/DDBJ whole genome shotgun (WGS) entry which is preliminary data.</text>
</comment>
<protein>
    <submittedName>
        <fullName evidence="6">Ca2+-binding RTX toxin-like protein</fullName>
    </submittedName>
</protein>
<keyword evidence="7" id="KW-1185">Reference proteome</keyword>
<evidence type="ECO:0000256" key="3">
    <source>
        <dbReference type="ARBA" id="ARBA00022525"/>
    </source>
</evidence>
<evidence type="ECO:0000256" key="1">
    <source>
        <dbReference type="ARBA" id="ARBA00001913"/>
    </source>
</evidence>
<dbReference type="InterPro" id="IPR001343">
    <property type="entry name" value="Hemolysn_Ca-bd"/>
</dbReference>
<dbReference type="RefSeq" id="WP_407692815.1">
    <property type="nucleotide sequence ID" value="NZ_JAGGJV010000010.1"/>
</dbReference>
<dbReference type="PROSITE" id="PS00330">
    <property type="entry name" value="HEMOLYSIN_CALCIUM"/>
    <property type="match status" value="2"/>
</dbReference>
<dbReference type="PANTHER" id="PTHR38340">
    <property type="entry name" value="S-LAYER PROTEIN"/>
    <property type="match status" value="1"/>
</dbReference>
<evidence type="ECO:0000313" key="7">
    <source>
        <dbReference type="Proteomes" id="UP000823786"/>
    </source>
</evidence>
<gene>
    <name evidence="6" type="ORF">J2Z75_005027</name>
</gene>
<dbReference type="InterPro" id="IPR050557">
    <property type="entry name" value="RTX_toxin/Mannuronan_C5-epim"/>
</dbReference>
<accession>A0ABS4EU89</accession>
<comment type="subcellular location">
    <subcellularLocation>
        <location evidence="2">Secreted</location>
    </subcellularLocation>
</comment>
<dbReference type="InterPro" id="IPR011049">
    <property type="entry name" value="Serralysin-like_metalloprot_C"/>
</dbReference>
<evidence type="ECO:0000259" key="5">
    <source>
        <dbReference type="Pfam" id="PF08548"/>
    </source>
</evidence>
<dbReference type="SUPFAM" id="SSF51120">
    <property type="entry name" value="beta-Roll"/>
    <property type="match status" value="1"/>
</dbReference>
<dbReference type="Proteomes" id="UP000823786">
    <property type="component" value="Unassembled WGS sequence"/>
</dbReference>
<dbReference type="EMBL" id="JAGGJV010000010">
    <property type="protein sequence ID" value="MBP1861498.1"/>
    <property type="molecule type" value="Genomic_DNA"/>
</dbReference>
<dbReference type="Pfam" id="PF00353">
    <property type="entry name" value="HemolysinCabind"/>
    <property type="match status" value="2"/>
</dbReference>
<sequence length="215" mass="21616">GGSGNDLLNGGAGADKLDGGTGTDTAAYYGASAGVTASLANASINTGHAKGDVYVSIERLTGSSYGDKLYGNGSANLLAGGSGNDVLNGGSGNDTLYGGSGADDLTGGAGADTFVFRTLVDTTTARAGRDSIFDFSVTGNDRIDLSAIDANTSASGNQAFWYLGTSAFTGHAGELRYIKQASDTYVYGDVNGDKTADFAIHLDDALSLEKGDFVL</sequence>
<keyword evidence="4" id="KW-0677">Repeat</keyword>
<dbReference type="InterPro" id="IPR018511">
    <property type="entry name" value="Hemolysin-typ_Ca-bd_CS"/>
</dbReference>
<organism evidence="6 7">
    <name type="scientific">Rhizobium herbae</name>
    <dbReference type="NCBI Taxonomy" id="508661"/>
    <lineage>
        <taxon>Bacteria</taxon>
        <taxon>Pseudomonadati</taxon>
        <taxon>Pseudomonadota</taxon>
        <taxon>Alphaproteobacteria</taxon>
        <taxon>Hyphomicrobiales</taxon>
        <taxon>Rhizobiaceae</taxon>
        <taxon>Rhizobium/Agrobacterium group</taxon>
        <taxon>Rhizobium</taxon>
    </lineage>
</organism>
<name>A0ABS4EU89_9HYPH</name>
<evidence type="ECO:0000256" key="4">
    <source>
        <dbReference type="ARBA" id="ARBA00022737"/>
    </source>
</evidence>
<dbReference type="Pfam" id="PF08548">
    <property type="entry name" value="Peptidase_M10_C"/>
    <property type="match status" value="1"/>
</dbReference>
<keyword evidence="3" id="KW-0964">Secreted</keyword>
<evidence type="ECO:0000313" key="6">
    <source>
        <dbReference type="EMBL" id="MBP1861498.1"/>
    </source>
</evidence>
<proteinExistence type="predicted"/>
<dbReference type="InterPro" id="IPR013858">
    <property type="entry name" value="Peptidase_M10B_C"/>
</dbReference>
<feature type="non-terminal residue" evidence="6">
    <location>
        <position position="1"/>
    </location>
</feature>